<dbReference type="Gene3D" id="3.40.50.1820">
    <property type="entry name" value="alpha/beta hydrolase"/>
    <property type="match status" value="1"/>
</dbReference>
<dbReference type="Proteomes" id="UP001645859">
    <property type="component" value="Unassembled WGS sequence"/>
</dbReference>
<dbReference type="SUPFAM" id="SSF53474">
    <property type="entry name" value="alpha/beta-Hydrolases"/>
    <property type="match status" value="1"/>
</dbReference>
<organism evidence="2 3">
    <name type="scientific">Leucobacter chromiireducens subsp. solipictus</name>
    <dbReference type="NCBI Taxonomy" id="398235"/>
    <lineage>
        <taxon>Bacteria</taxon>
        <taxon>Bacillati</taxon>
        <taxon>Actinomycetota</taxon>
        <taxon>Actinomycetes</taxon>
        <taxon>Micrococcales</taxon>
        <taxon>Microbacteriaceae</taxon>
        <taxon>Leucobacter</taxon>
    </lineage>
</organism>
<dbReference type="InterPro" id="IPR000073">
    <property type="entry name" value="AB_hydrolase_1"/>
</dbReference>
<feature type="domain" description="AB hydrolase-1" evidence="1">
    <location>
        <begin position="18"/>
        <end position="131"/>
    </location>
</feature>
<dbReference type="RefSeq" id="WP_202345295.1">
    <property type="nucleotide sequence ID" value="NZ_BAAAPI010000004.1"/>
</dbReference>
<evidence type="ECO:0000313" key="3">
    <source>
        <dbReference type="Proteomes" id="UP001645859"/>
    </source>
</evidence>
<dbReference type="EMBL" id="QYAC01000006">
    <property type="protein sequence ID" value="MBL3680022.1"/>
    <property type="molecule type" value="Genomic_DNA"/>
</dbReference>
<proteinExistence type="predicted"/>
<sequence>MTLAHHHLPAPTPRPDTPPILLLHGFTSSADADFLGTGWVEALHEAGRSVIAVDLPGHGRSAAISAAEQATTSGVLRAIADTVTAVSPSGPIDVIGYSLGGRLAWDLPQHSDRVRRLVLGGVSPFEPFSAVDPAALAEALGGTPAENPLVGMMAAMISAPGQDTASLARLIPGLASEPFTPATSAPPHPTLLVAGEADPMTEGIAELAALLRGGTLRRVPGDHRGALDSAEFRAAAIEFLAG</sequence>
<gene>
    <name evidence="2" type="ORF">D3230_12095</name>
</gene>
<dbReference type="InterPro" id="IPR050266">
    <property type="entry name" value="AB_hydrolase_sf"/>
</dbReference>
<reference evidence="2 3" key="1">
    <citation type="submission" date="2018-09" db="EMBL/GenBank/DDBJ databases">
        <title>Comparative genomics of Leucobacter spp.</title>
        <authorList>
            <person name="Reis A.C."/>
            <person name="Kolvenbach B.A."/>
            <person name="Corvini P.F.X."/>
            <person name="Nunes O.C."/>
        </authorList>
    </citation>
    <scope>NUCLEOTIDE SEQUENCE [LARGE SCALE GENOMIC DNA]</scope>
    <source>
        <strain evidence="2 3">TAN 31504</strain>
    </source>
</reference>
<comment type="caution">
    <text evidence="2">The sequence shown here is derived from an EMBL/GenBank/DDBJ whole genome shotgun (WGS) entry which is preliminary data.</text>
</comment>
<keyword evidence="2" id="KW-0378">Hydrolase</keyword>
<dbReference type="GO" id="GO:0016787">
    <property type="term" value="F:hydrolase activity"/>
    <property type="evidence" value="ECO:0007669"/>
    <property type="project" value="UniProtKB-KW"/>
</dbReference>
<evidence type="ECO:0000313" key="2">
    <source>
        <dbReference type="EMBL" id="MBL3680022.1"/>
    </source>
</evidence>
<dbReference type="PANTHER" id="PTHR43798">
    <property type="entry name" value="MONOACYLGLYCEROL LIPASE"/>
    <property type="match status" value="1"/>
</dbReference>
<dbReference type="Pfam" id="PF00561">
    <property type="entry name" value="Abhydrolase_1"/>
    <property type="match status" value="1"/>
</dbReference>
<protein>
    <submittedName>
        <fullName evidence="2">Alpha/beta fold hydrolase</fullName>
    </submittedName>
</protein>
<accession>A0ABS1SHH6</accession>
<name>A0ABS1SHH6_9MICO</name>
<dbReference type="InterPro" id="IPR029058">
    <property type="entry name" value="AB_hydrolase_fold"/>
</dbReference>
<evidence type="ECO:0000259" key="1">
    <source>
        <dbReference type="Pfam" id="PF00561"/>
    </source>
</evidence>
<dbReference type="PANTHER" id="PTHR43798:SF5">
    <property type="entry name" value="MONOACYLGLYCEROL LIPASE ABHD6"/>
    <property type="match status" value="1"/>
</dbReference>
<keyword evidence="3" id="KW-1185">Reference proteome</keyword>